<evidence type="ECO:0000313" key="2">
    <source>
        <dbReference type="Proteomes" id="UP000334380"/>
    </source>
</evidence>
<sequence length="89" mass="9819">MLYQSLAEAQRKIMNVELTAKKWAAAGQIIAASAIEHMAEAEGITVEQVRLLISSQHEGGLRRFKQLITLGINEAFRLHDAGNICMLAE</sequence>
<dbReference type="AlphaFoldDB" id="A0A5E4XFZ2"/>
<evidence type="ECO:0000313" key="1">
    <source>
        <dbReference type="EMBL" id="VVE35142.1"/>
    </source>
</evidence>
<name>A0A5E4XFZ2_9BURK</name>
<accession>A0A5E4XFZ2</accession>
<protein>
    <submittedName>
        <fullName evidence="1">Uncharacterized protein</fullName>
    </submittedName>
</protein>
<reference evidence="1 2" key="1">
    <citation type="submission" date="2019-08" db="EMBL/GenBank/DDBJ databases">
        <authorList>
            <person name="Peeters C."/>
        </authorList>
    </citation>
    <scope>NUCLEOTIDE SEQUENCE [LARGE SCALE GENOMIC DNA]</scope>
    <source>
        <strain evidence="1 2">LMG 31013</strain>
    </source>
</reference>
<proteinExistence type="predicted"/>
<gene>
    <name evidence="1" type="ORF">PTE31013_03886</name>
</gene>
<organism evidence="1 2">
    <name type="scientific">Pandoraea terrigena</name>
    <dbReference type="NCBI Taxonomy" id="2508292"/>
    <lineage>
        <taxon>Bacteria</taxon>
        <taxon>Pseudomonadati</taxon>
        <taxon>Pseudomonadota</taxon>
        <taxon>Betaproteobacteria</taxon>
        <taxon>Burkholderiales</taxon>
        <taxon>Burkholderiaceae</taxon>
        <taxon>Pandoraea</taxon>
    </lineage>
</organism>
<dbReference type="Proteomes" id="UP000334380">
    <property type="component" value="Unassembled WGS sequence"/>
</dbReference>
<keyword evidence="2" id="KW-1185">Reference proteome</keyword>
<dbReference type="EMBL" id="CABPRU010000011">
    <property type="protein sequence ID" value="VVE35142.1"/>
    <property type="molecule type" value="Genomic_DNA"/>
</dbReference>